<evidence type="ECO:0000256" key="2">
    <source>
        <dbReference type="ARBA" id="ARBA00022801"/>
    </source>
</evidence>
<dbReference type="PANTHER" id="PTHR31793:SF27">
    <property type="entry name" value="NOVEL THIOESTERASE SUPERFAMILY DOMAIN AND SAPOSIN A-TYPE DOMAIN CONTAINING PROTEIN (0610012H03RIK)"/>
    <property type="match status" value="1"/>
</dbReference>
<dbReference type="PANTHER" id="PTHR31793">
    <property type="entry name" value="4-HYDROXYBENZOYL-COA THIOESTERASE FAMILY MEMBER"/>
    <property type="match status" value="1"/>
</dbReference>
<dbReference type="Pfam" id="PF13279">
    <property type="entry name" value="4HBT_2"/>
    <property type="match status" value="1"/>
</dbReference>
<reference evidence="3 4" key="1">
    <citation type="submission" date="2019-02" db="EMBL/GenBank/DDBJ databases">
        <authorList>
            <person name="Li S.-H."/>
        </authorList>
    </citation>
    <scope>NUCLEOTIDE SEQUENCE [LARGE SCALE GENOMIC DNA]</scope>
    <source>
        <strain evidence="3 4">IMCC14385</strain>
    </source>
</reference>
<proteinExistence type="inferred from homology"/>
<dbReference type="Proteomes" id="UP000326287">
    <property type="component" value="Chromosome"/>
</dbReference>
<dbReference type="InterPro" id="IPR050563">
    <property type="entry name" value="4-hydroxybenzoyl-CoA_TE"/>
</dbReference>
<gene>
    <name evidence="3" type="ORF">EY643_07855</name>
</gene>
<dbReference type="SUPFAM" id="SSF54637">
    <property type="entry name" value="Thioesterase/thiol ester dehydrase-isomerase"/>
    <property type="match status" value="1"/>
</dbReference>
<organism evidence="3 4">
    <name type="scientific">Halioglobus maricola</name>
    <dbReference type="NCBI Taxonomy" id="2601894"/>
    <lineage>
        <taxon>Bacteria</taxon>
        <taxon>Pseudomonadati</taxon>
        <taxon>Pseudomonadota</taxon>
        <taxon>Gammaproteobacteria</taxon>
        <taxon>Cellvibrionales</taxon>
        <taxon>Halieaceae</taxon>
        <taxon>Halioglobus</taxon>
    </lineage>
</organism>
<sequence>MPTFRPENFMRKTIDLPDQFIFATEYEVLYSDVNSANHLGADRFLPIAMEAQLRFIKHLGYADATAFEDAGLIMAHSEVEYISEAKYGDSLEVKLAARNFGRRSFEFIYQINNLSLEREMARIATTLLFFDYAAGKVIEVPDTFLQRIRKNNVQTI</sequence>
<evidence type="ECO:0000313" key="3">
    <source>
        <dbReference type="EMBL" id="QFU75568.1"/>
    </source>
</evidence>
<dbReference type="Gene3D" id="3.10.129.10">
    <property type="entry name" value="Hotdog Thioesterase"/>
    <property type="match status" value="1"/>
</dbReference>
<dbReference type="GO" id="GO:0047617">
    <property type="term" value="F:fatty acyl-CoA hydrolase activity"/>
    <property type="evidence" value="ECO:0007669"/>
    <property type="project" value="TreeGrafter"/>
</dbReference>
<keyword evidence="2" id="KW-0378">Hydrolase</keyword>
<name>A0A5P9NKU0_9GAMM</name>
<dbReference type="KEGG" id="halc:EY643_07855"/>
<protein>
    <submittedName>
        <fullName evidence="3">Thioesterase</fullName>
    </submittedName>
</protein>
<accession>A0A5P9NKU0</accession>
<evidence type="ECO:0000256" key="1">
    <source>
        <dbReference type="ARBA" id="ARBA00005953"/>
    </source>
</evidence>
<keyword evidence="4" id="KW-1185">Reference proteome</keyword>
<dbReference type="OrthoDB" id="333038at2"/>
<dbReference type="InterPro" id="IPR029069">
    <property type="entry name" value="HotDog_dom_sf"/>
</dbReference>
<comment type="similarity">
    <text evidence="1">Belongs to the 4-hydroxybenzoyl-CoA thioesterase family.</text>
</comment>
<dbReference type="AlphaFoldDB" id="A0A5P9NKU0"/>
<evidence type="ECO:0000313" key="4">
    <source>
        <dbReference type="Proteomes" id="UP000326287"/>
    </source>
</evidence>
<dbReference type="EMBL" id="CP036422">
    <property type="protein sequence ID" value="QFU75568.1"/>
    <property type="molecule type" value="Genomic_DNA"/>
</dbReference>
<dbReference type="CDD" id="cd00586">
    <property type="entry name" value="4HBT"/>
    <property type="match status" value="1"/>
</dbReference>